<dbReference type="PANTHER" id="PTHR11127">
    <property type="entry name" value="60S RIBOSOMAL PROTEIN L14"/>
    <property type="match status" value="1"/>
</dbReference>
<dbReference type="Gene3D" id="2.30.30.30">
    <property type="match status" value="1"/>
</dbReference>
<dbReference type="GO" id="GO:0003735">
    <property type="term" value="F:structural constituent of ribosome"/>
    <property type="evidence" value="ECO:0007669"/>
    <property type="project" value="InterPro"/>
</dbReference>
<evidence type="ECO:0000256" key="5">
    <source>
        <dbReference type="ARBA" id="ARBA00035318"/>
    </source>
</evidence>
<evidence type="ECO:0000313" key="7">
    <source>
        <dbReference type="EMBL" id="JAC19274.1"/>
    </source>
</evidence>
<dbReference type="InterPro" id="IPR002784">
    <property type="entry name" value="Ribosomal_eL14_dom"/>
</dbReference>
<name>A0A023FEI8_AMBCJ</name>
<dbReference type="GO" id="GO:0006412">
    <property type="term" value="P:translation"/>
    <property type="evidence" value="ECO:0007669"/>
    <property type="project" value="InterPro"/>
</dbReference>
<proteinExistence type="evidence at transcript level"/>
<evidence type="ECO:0000256" key="4">
    <source>
        <dbReference type="ARBA" id="ARBA00035215"/>
    </source>
</evidence>
<dbReference type="PANTHER" id="PTHR11127:SF2">
    <property type="entry name" value="LARGE RIBOSOMAL SUBUNIT PROTEIN EL14"/>
    <property type="match status" value="1"/>
</dbReference>
<dbReference type="EMBL" id="GBBK01005208">
    <property type="protein sequence ID" value="JAC19274.1"/>
    <property type="molecule type" value="mRNA"/>
</dbReference>
<dbReference type="InterPro" id="IPR039660">
    <property type="entry name" value="Ribosomal_eL14"/>
</dbReference>
<keyword evidence="2 7" id="KW-0689">Ribosomal protein</keyword>
<keyword evidence="3" id="KW-0687">Ribonucleoprotein</keyword>
<reference evidence="7" key="1">
    <citation type="submission" date="2014-03" db="EMBL/GenBank/DDBJ databases">
        <title>The sialotranscriptome of Amblyomma triste, Amblyomma parvum and Amblyomma cajennense ticks, uncovered by 454-based RNA-seq.</title>
        <authorList>
            <person name="Garcia G.R."/>
            <person name="Gardinassi L.G."/>
            <person name="Ribeiro J.M."/>
            <person name="Anatriello E."/>
            <person name="Ferreira B.R."/>
            <person name="Moreira H.N."/>
            <person name="Mafra C."/>
            <person name="Olegario M.M."/>
            <person name="Szabo P.J."/>
            <person name="Miranda-Santos I.K."/>
            <person name="Maruyama S.R."/>
        </authorList>
    </citation>
    <scope>NUCLEOTIDE SEQUENCE</scope>
    <source>
        <strain evidence="7">Uberlandia</strain>
        <tissue evidence="7">Salivary glands</tissue>
    </source>
</reference>
<evidence type="ECO:0000256" key="3">
    <source>
        <dbReference type="ARBA" id="ARBA00023274"/>
    </source>
</evidence>
<dbReference type="GO" id="GO:0022625">
    <property type="term" value="C:cytosolic large ribosomal subunit"/>
    <property type="evidence" value="ECO:0007669"/>
    <property type="project" value="TreeGrafter"/>
</dbReference>
<feature type="domain" description="Large ribosomal subunit protein eL14" evidence="6">
    <location>
        <begin position="46"/>
        <end position="119"/>
    </location>
</feature>
<dbReference type="InterPro" id="IPR008991">
    <property type="entry name" value="Translation_prot_SH3-like_sf"/>
</dbReference>
<accession>A0A023FEI8</accession>
<evidence type="ECO:0000256" key="2">
    <source>
        <dbReference type="ARBA" id="ARBA00022980"/>
    </source>
</evidence>
<dbReference type="InterPro" id="IPR014722">
    <property type="entry name" value="Rib_uL2_dom2"/>
</dbReference>
<organism evidence="7">
    <name type="scientific">Amblyomma cajennense</name>
    <name type="common">Cayenne tick</name>
    <name type="synonym">Acarus cajennensis</name>
    <dbReference type="NCBI Taxonomy" id="34607"/>
    <lineage>
        <taxon>Eukaryota</taxon>
        <taxon>Metazoa</taxon>
        <taxon>Ecdysozoa</taxon>
        <taxon>Arthropoda</taxon>
        <taxon>Chelicerata</taxon>
        <taxon>Arachnida</taxon>
        <taxon>Acari</taxon>
        <taxon>Parasitiformes</taxon>
        <taxon>Ixodida</taxon>
        <taxon>Ixodoidea</taxon>
        <taxon>Ixodidae</taxon>
        <taxon>Amblyomminae</taxon>
        <taxon>Amblyomma</taxon>
    </lineage>
</organism>
<protein>
    <recommendedName>
        <fullName evidence="4">Large ribosomal subunit protein eL14</fullName>
    </recommendedName>
    <alternativeName>
        <fullName evidence="5">60S ribosomal protein L14</fullName>
    </alternativeName>
</protein>
<dbReference type="AlphaFoldDB" id="A0A023FEI8"/>
<dbReference type="Pfam" id="PF01929">
    <property type="entry name" value="Ribosomal_L14e"/>
    <property type="match status" value="1"/>
</dbReference>
<evidence type="ECO:0000259" key="6">
    <source>
        <dbReference type="Pfam" id="PF01929"/>
    </source>
</evidence>
<sequence length="172" mass="19722">MTLRTFVEVGRVAYLTHGKYRGRLCGIVNIVDQNRAVVDGPETGVPRQAVAFKHMRLTRQKIRVPMGTSTKVVRKAWKKNEVSQKWNESALAKKLAARRLKANMNDFDRFKLRRAKQSLNKVVRLRFLKLKSLSKKAGKKDREEKAKKETSSFKTVAQQGCSAQIFEIEVSF</sequence>
<dbReference type="GO" id="GO:0042273">
    <property type="term" value="P:ribosomal large subunit biogenesis"/>
    <property type="evidence" value="ECO:0007669"/>
    <property type="project" value="TreeGrafter"/>
</dbReference>
<evidence type="ECO:0000256" key="1">
    <source>
        <dbReference type="ARBA" id="ARBA00006592"/>
    </source>
</evidence>
<comment type="similarity">
    <text evidence="1">Belongs to the eukaryotic ribosomal protein eL14 family.</text>
</comment>
<dbReference type="CDD" id="cd23702">
    <property type="entry name" value="eL14"/>
    <property type="match status" value="1"/>
</dbReference>
<dbReference type="SUPFAM" id="SSF50104">
    <property type="entry name" value="Translation proteins SH3-like domain"/>
    <property type="match status" value="1"/>
</dbReference>
<dbReference type="GO" id="GO:0003723">
    <property type="term" value="F:RNA binding"/>
    <property type="evidence" value="ECO:0007669"/>
    <property type="project" value="InterPro"/>
</dbReference>